<dbReference type="PANTHER" id="PTHR38731">
    <property type="entry name" value="LIPL45-RELATED LIPOPROTEIN-RELATED"/>
    <property type="match status" value="1"/>
</dbReference>
<comment type="caution">
    <text evidence="3">The sequence shown here is derived from an EMBL/GenBank/DDBJ whole genome shotgun (WGS) entry which is preliminary data.</text>
</comment>
<dbReference type="EMBL" id="JANIPJ010000013">
    <property type="protein sequence ID" value="MCR2805716.1"/>
    <property type="molecule type" value="Genomic_DNA"/>
</dbReference>
<evidence type="ECO:0000313" key="3">
    <source>
        <dbReference type="EMBL" id="MCR2805716.1"/>
    </source>
</evidence>
<dbReference type="PANTHER" id="PTHR38731:SF1">
    <property type="entry name" value="FECR PROTEIN DOMAIN-CONTAINING PROTEIN"/>
    <property type="match status" value="1"/>
</dbReference>
<evidence type="ECO:0000259" key="2">
    <source>
        <dbReference type="Pfam" id="PF04773"/>
    </source>
</evidence>
<dbReference type="Pfam" id="PF04773">
    <property type="entry name" value="FecR"/>
    <property type="match status" value="1"/>
</dbReference>
<reference evidence="3" key="1">
    <citation type="submission" date="2022-08" db="EMBL/GenBank/DDBJ databases">
        <title>The genomic sequence of strain Paenibacillus sp. SCIV0701.</title>
        <authorList>
            <person name="Zhao H."/>
        </authorList>
    </citation>
    <scope>NUCLEOTIDE SEQUENCE</scope>
    <source>
        <strain evidence="3">SCIV0701</strain>
    </source>
</reference>
<feature type="compositionally biased region" description="Low complexity" evidence="1">
    <location>
        <begin position="423"/>
        <end position="439"/>
    </location>
</feature>
<dbReference type="AlphaFoldDB" id="A0A9X2SA07"/>
<keyword evidence="4" id="KW-1185">Reference proteome</keyword>
<feature type="compositionally biased region" description="Basic and acidic residues" evidence="1">
    <location>
        <begin position="382"/>
        <end position="421"/>
    </location>
</feature>
<feature type="domain" description="FecR protein" evidence="2">
    <location>
        <begin position="69"/>
        <end position="173"/>
    </location>
</feature>
<protein>
    <submittedName>
        <fullName evidence="3">FecR domain-containing protein</fullName>
    </submittedName>
</protein>
<proteinExistence type="predicted"/>
<name>A0A9X2SA07_9BACL</name>
<dbReference type="Gene3D" id="2.60.120.1440">
    <property type="match status" value="1"/>
</dbReference>
<evidence type="ECO:0000256" key="1">
    <source>
        <dbReference type="SAM" id="MobiDB-lite"/>
    </source>
</evidence>
<dbReference type="RefSeq" id="WP_257448490.1">
    <property type="nucleotide sequence ID" value="NZ_JANIPJ010000013.1"/>
</dbReference>
<sequence length="612" mass="66916">MKNTTNRSRLGLVMLAFFIVMTLIPASAFALASERSATILEAGGGVTVRIAGGYASYPAYAGMRLHEGDTIETGEGAHAIIQVDDRKDRITLGEHGELFLSDLKSQGKAAITRFALLSGSAWSHVEPRTGHTAGERFEIRTGTAVLTAKGTYFMTIINKKTGETTMVVAAGIVSAASPTENESANRSQEENKTVFVYPAQQINLDSREVRELRAKVEFIDIKKLIDEIPPKVIESIVKDHEEIVKENEQWAEQLREQLEAGVMRPSELANFQIRDLTDLNKVTANLDNLVGNIAKQAIDAHKIEQKTIDEANKKVDDPLKKIDLSKVEQLDRTAGLDPEVEALKQAAQDGTQRLLEEQRQLLENQQRLASLLQKIEADKKKLDETNRKAAEDESSKAEERLKEQLDEAARKAYEENKRKNEQSSSGQSGTTPPATSSPSPGSPPSNIDKEETLVLRDAISDGKTVTASLYLGGFDQPDESIYAVEVQLLYDDSRLSYHGKNIVSPSSGTVFGALPNSLELLRQPPTWGENATLYYAAAVSGVAGSNAAPLFVADEKLLVSIPLQLMNTNDEGLVIQLAYFKVLDKDGNVLLDGSHLADDPIKVAVRPATESR</sequence>
<evidence type="ECO:0000313" key="4">
    <source>
        <dbReference type="Proteomes" id="UP001141950"/>
    </source>
</evidence>
<feature type="region of interest" description="Disordered" evidence="1">
    <location>
        <begin position="382"/>
        <end position="448"/>
    </location>
</feature>
<dbReference type="InterPro" id="IPR006860">
    <property type="entry name" value="FecR"/>
</dbReference>
<organism evidence="3 4">
    <name type="scientific">Paenibacillus soyae</name>
    <dbReference type="NCBI Taxonomy" id="2969249"/>
    <lineage>
        <taxon>Bacteria</taxon>
        <taxon>Bacillati</taxon>
        <taxon>Bacillota</taxon>
        <taxon>Bacilli</taxon>
        <taxon>Bacillales</taxon>
        <taxon>Paenibacillaceae</taxon>
        <taxon>Paenibacillus</taxon>
    </lineage>
</organism>
<gene>
    <name evidence="3" type="ORF">NQZ67_17680</name>
</gene>
<dbReference type="Proteomes" id="UP001141950">
    <property type="component" value="Unassembled WGS sequence"/>
</dbReference>
<accession>A0A9X2SA07</accession>